<accession>A0A921LRL0</accession>
<sequence>MAEAMVLAVIPARAGSKGIPNKNVRIVAGRPLAYYAIRNALDSELITDVVVTTDSDQVRIIAEQMGARARTRAPELCADDVALDAVVWDAAFGEGAEAPEGGWDYVVTMQPTSPTLTVATLDAAIRKAIDDGLDTLVSVVNDPRLSWADDGEGGVKPNYAARVNRQWLPADYAETGAFVVSRASCVTPETRFGGRVGVYEVPEAEGIDVDTFDDLRAVAAHLEGERVAIYVNGNNTRGIGHIYRALEMADEFYSKPDIYYDSNQTDRAVFGETTHNLIPVDGIADLFERVRGRGYTVFINDILTTSIDYMIGLRSVVPGAKVVNFEDDGEGVYRADLVFNALYRDTDLPQVHAGEKYYIASKAFMFYKPIQIKDRVERVFLSFGGADPQNYTDRLLEIVASDPRYREYQFTAVIGRAKRNVERLLEYNSEPNIDVLYDVANMPELMSACDVAVTSRGRTGYELAILGVPSIAMAQNRREEKHGFVCNENGFTYLGLNPPDEVIRSNLDMYLGLSREARQRFQDMLLSHDLRGGRRRVMALINSL</sequence>
<reference evidence="1" key="2">
    <citation type="submission" date="2021-09" db="EMBL/GenBank/DDBJ databases">
        <authorList>
            <person name="Gilroy R."/>
        </authorList>
    </citation>
    <scope>NUCLEOTIDE SEQUENCE</scope>
    <source>
        <strain evidence="1">ChiGjej2B2-7701</strain>
    </source>
</reference>
<dbReference type="GO" id="GO:0008781">
    <property type="term" value="F:N-acylneuraminate cytidylyltransferase activity"/>
    <property type="evidence" value="ECO:0007669"/>
    <property type="project" value="TreeGrafter"/>
</dbReference>
<dbReference type="SUPFAM" id="SSF53756">
    <property type="entry name" value="UDP-Glycosyltransferase/glycogen phosphorylase"/>
    <property type="match status" value="1"/>
</dbReference>
<dbReference type="AlphaFoldDB" id="A0A921LRL0"/>
<dbReference type="Gene3D" id="3.40.50.11190">
    <property type="match status" value="1"/>
</dbReference>
<dbReference type="PANTHER" id="PTHR21485:SF3">
    <property type="entry name" value="N-ACYLNEURAMINATE CYTIDYLYLTRANSFERASE"/>
    <property type="match status" value="1"/>
</dbReference>
<dbReference type="InterPro" id="IPR003329">
    <property type="entry name" value="Cytidylyl_trans"/>
</dbReference>
<dbReference type="EMBL" id="DYVF01000043">
    <property type="protein sequence ID" value="HJG31074.1"/>
    <property type="molecule type" value="Genomic_DNA"/>
</dbReference>
<dbReference type="Proteomes" id="UP000746751">
    <property type="component" value="Unassembled WGS sequence"/>
</dbReference>
<dbReference type="Gene3D" id="3.40.50.2000">
    <property type="entry name" value="Glycogen Phosphorylase B"/>
    <property type="match status" value="1"/>
</dbReference>
<reference evidence="1" key="1">
    <citation type="journal article" date="2021" name="PeerJ">
        <title>Extensive microbial diversity within the chicken gut microbiome revealed by metagenomics and culture.</title>
        <authorList>
            <person name="Gilroy R."/>
            <person name="Ravi A."/>
            <person name="Getino M."/>
            <person name="Pursley I."/>
            <person name="Horton D.L."/>
            <person name="Alikhan N.F."/>
            <person name="Baker D."/>
            <person name="Gharbi K."/>
            <person name="Hall N."/>
            <person name="Watson M."/>
            <person name="Adriaenssens E.M."/>
            <person name="Foster-Nyarko E."/>
            <person name="Jarju S."/>
            <person name="Secka A."/>
            <person name="Antonio M."/>
            <person name="Oren A."/>
            <person name="Chaudhuri R.R."/>
            <person name="La Ragione R."/>
            <person name="Hildebrand F."/>
            <person name="Pallen M.J."/>
        </authorList>
    </citation>
    <scope>NUCLEOTIDE SEQUENCE</scope>
    <source>
        <strain evidence="1">ChiGjej2B2-7701</strain>
    </source>
</reference>
<dbReference type="InterPro" id="IPR050793">
    <property type="entry name" value="CMP-NeuNAc_synthase"/>
</dbReference>
<comment type="caution">
    <text evidence="1">The sequence shown here is derived from an EMBL/GenBank/DDBJ whole genome shotgun (WGS) entry which is preliminary data.</text>
</comment>
<evidence type="ECO:0008006" key="3">
    <source>
        <dbReference type="Google" id="ProtNLM"/>
    </source>
</evidence>
<dbReference type="PANTHER" id="PTHR21485">
    <property type="entry name" value="HAD SUPERFAMILY MEMBERS CMAS AND KDSC"/>
    <property type="match status" value="1"/>
</dbReference>
<organism evidence="1 2">
    <name type="scientific">Collinsella ihumii</name>
    <dbReference type="NCBI Taxonomy" id="1720204"/>
    <lineage>
        <taxon>Bacteria</taxon>
        <taxon>Bacillati</taxon>
        <taxon>Actinomycetota</taxon>
        <taxon>Coriobacteriia</taxon>
        <taxon>Coriobacteriales</taxon>
        <taxon>Coriobacteriaceae</taxon>
        <taxon>Collinsella</taxon>
    </lineage>
</organism>
<dbReference type="SUPFAM" id="SSF53448">
    <property type="entry name" value="Nucleotide-diphospho-sugar transferases"/>
    <property type="match status" value="1"/>
</dbReference>
<evidence type="ECO:0000313" key="2">
    <source>
        <dbReference type="Proteomes" id="UP000746751"/>
    </source>
</evidence>
<name>A0A921LRL0_9ACTN</name>
<dbReference type="Gene3D" id="3.90.550.10">
    <property type="entry name" value="Spore Coat Polysaccharide Biosynthesis Protein SpsA, Chain A"/>
    <property type="match status" value="1"/>
</dbReference>
<gene>
    <name evidence="1" type="ORF">K8U80_06720</name>
</gene>
<proteinExistence type="predicted"/>
<protein>
    <recommendedName>
        <fullName evidence="3">Cytidyltransferase</fullName>
    </recommendedName>
</protein>
<dbReference type="Pfam" id="PF02348">
    <property type="entry name" value="CTP_transf_3"/>
    <property type="match status" value="1"/>
</dbReference>
<dbReference type="InterPro" id="IPR029044">
    <property type="entry name" value="Nucleotide-diphossugar_trans"/>
</dbReference>
<dbReference type="CDD" id="cd02513">
    <property type="entry name" value="CMP-NeuAc_Synthase"/>
    <property type="match status" value="1"/>
</dbReference>
<evidence type="ECO:0000313" key="1">
    <source>
        <dbReference type="EMBL" id="HJG31074.1"/>
    </source>
</evidence>